<accession>A0A371CQY9</accession>
<organism evidence="2 3">
    <name type="scientific">Lentinus brumalis</name>
    <dbReference type="NCBI Taxonomy" id="2498619"/>
    <lineage>
        <taxon>Eukaryota</taxon>
        <taxon>Fungi</taxon>
        <taxon>Dikarya</taxon>
        <taxon>Basidiomycota</taxon>
        <taxon>Agaricomycotina</taxon>
        <taxon>Agaricomycetes</taxon>
        <taxon>Polyporales</taxon>
        <taxon>Polyporaceae</taxon>
        <taxon>Lentinus</taxon>
    </lineage>
</organism>
<reference evidence="2 3" key="1">
    <citation type="journal article" date="2018" name="Biotechnol. Biofuels">
        <title>Integrative visual omics of the white-rot fungus Polyporus brumalis exposes the biotechnological potential of its oxidative enzymes for delignifying raw plant biomass.</title>
        <authorList>
            <person name="Miyauchi S."/>
            <person name="Rancon A."/>
            <person name="Drula E."/>
            <person name="Hage H."/>
            <person name="Chaduli D."/>
            <person name="Favel A."/>
            <person name="Grisel S."/>
            <person name="Henrissat B."/>
            <person name="Herpoel-Gimbert I."/>
            <person name="Ruiz-Duenas F.J."/>
            <person name="Chevret D."/>
            <person name="Hainaut M."/>
            <person name="Lin J."/>
            <person name="Wang M."/>
            <person name="Pangilinan J."/>
            <person name="Lipzen A."/>
            <person name="Lesage-Meessen L."/>
            <person name="Navarro D."/>
            <person name="Riley R."/>
            <person name="Grigoriev I.V."/>
            <person name="Zhou S."/>
            <person name="Raouche S."/>
            <person name="Rosso M.N."/>
        </authorList>
    </citation>
    <scope>NUCLEOTIDE SEQUENCE [LARGE SCALE GENOMIC DNA]</scope>
    <source>
        <strain evidence="2 3">BRFM 1820</strain>
    </source>
</reference>
<evidence type="ECO:0000313" key="2">
    <source>
        <dbReference type="EMBL" id="RDX42698.1"/>
    </source>
</evidence>
<dbReference type="STRING" id="139420.A0A371CQY9"/>
<evidence type="ECO:0000313" key="3">
    <source>
        <dbReference type="Proteomes" id="UP000256964"/>
    </source>
</evidence>
<dbReference type="AlphaFoldDB" id="A0A371CQY9"/>
<evidence type="ECO:0000256" key="1">
    <source>
        <dbReference type="SAM" id="MobiDB-lite"/>
    </source>
</evidence>
<protein>
    <submittedName>
        <fullName evidence="2">Uncharacterized protein</fullName>
    </submittedName>
</protein>
<dbReference type="EMBL" id="KZ857478">
    <property type="protein sequence ID" value="RDX42698.1"/>
    <property type="molecule type" value="Genomic_DNA"/>
</dbReference>
<feature type="region of interest" description="Disordered" evidence="1">
    <location>
        <begin position="1"/>
        <end position="31"/>
    </location>
</feature>
<name>A0A371CQY9_9APHY</name>
<gene>
    <name evidence="2" type="ORF">OH76DRAFT_1488414</name>
</gene>
<dbReference type="Proteomes" id="UP000256964">
    <property type="component" value="Unassembled WGS sequence"/>
</dbReference>
<sequence length="240" mass="26889">MGRTGKYRSETERKTARREQKARYAQSPRGQAAQAAARVRYVQKKSNAATTLESITIPDALRAYASSPFVMSFAFREVTGPGLGLRRPPYTFRMPDRRSLDSLERRGSRDSLVVKLETLQFSWAVAAGAQRRVQWAGKGVDEIMKAGVQELDARVRAWGGMGRRIAQLGPGDAAVLDVAMRWGARQAMILADELEIRRRGEEAWVEASRRGGLPLQKLVTENRQRIEDLPTDDDESDEDV</sequence>
<feature type="compositionally biased region" description="Basic and acidic residues" evidence="1">
    <location>
        <begin position="7"/>
        <end position="22"/>
    </location>
</feature>
<keyword evidence="3" id="KW-1185">Reference proteome</keyword>
<proteinExistence type="predicted"/>